<organism evidence="2 3">
    <name type="scientific">Streptomyces koyangensis</name>
    <dbReference type="NCBI Taxonomy" id="188770"/>
    <lineage>
        <taxon>Bacteria</taxon>
        <taxon>Bacillati</taxon>
        <taxon>Actinomycetota</taxon>
        <taxon>Actinomycetes</taxon>
        <taxon>Kitasatosporales</taxon>
        <taxon>Streptomycetaceae</taxon>
        <taxon>Streptomyces</taxon>
        <taxon>Streptomyces aurantiacus group</taxon>
    </lineage>
</organism>
<proteinExistence type="predicted"/>
<gene>
    <name evidence="2" type="ORF">G9U55_09325</name>
</gene>
<reference evidence="2 3" key="1">
    <citation type="submission" date="2020-03" db="EMBL/GenBank/DDBJ databases">
        <title>Genome mining and metabolic profiling illuminate the polycyclic tetramate macrolactams from Streptomyces koyangensis SCSIO 5802.</title>
        <authorList>
            <person name="Ding W."/>
        </authorList>
    </citation>
    <scope>NUCLEOTIDE SEQUENCE [LARGE SCALE GENOMIC DNA]</scope>
    <source>
        <strain evidence="2 3">SCSIO 5802</strain>
    </source>
</reference>
<dbReference type="RefSeq" id="WP_203214426.1">
    <property type="nucleotide sequence ID" value="NZ_CP049945.1"/>
</dbReference>
<evidence type="ECO:0000313" key="3">
    <source>
        <dbReference type="Proteomes" id="UP000596311"/>
    </source>
</evidence>
<dbReference type="Proteomes" id="UP000596311">
    <property type="component" value="Chromosome"/>
</dbReference>
<dbReference type="EMBL" id="CP049945">
    <property type="protein sequence ID" value="QRF02375.1"/>
    <property type="molecule type" value="Genomic_DNA"/>
</dbReference>
<feature type="region of interest" description="Disordered" evidence="1">
    <location>
        <begin position="1"/>
        <end position="67"/>
    </location>
</feature>
<name>A0ABX7EEG1_9ACTN</name>
<accession>A0ABX7EEG1</accession>
<evidence type="ECO:0000256" key="1">
    <source>
        <dbReference type="SAM" id="MobiDB-lite"/>
    </source>
</evidence>
<protein>
    <submittedName>
        <fullName evidence="2">Uncharacterized protein</fullName>
    </submittedName>
</protein>
<feature type="compositionally biased region" description="Basic and acidic residues" evidence="1">
    <location>
        <begin position="1"/>
        <end position="14"/>
    </location>
</feature>
<sequence>MTARPDSTRHHTELIDGTLTPRPPQRSWHSRVVTAPTSTLMNQAPTGMEIEREHRTRTGPLTAPPTP</sequence>
<evidence type="ECO:0000313" key="2">
    <source>
        <dbReference type="EMBL" id="QRF02375.1"/>
    </source>
</evidence>
<keyword evidence="3" id="KW-1185">Reference proteome</keyword>
<feature type="compositionally biased region" description="Polar residues" evidence="1">
    <location>
        <begin position="35"/>
        <end position="45"/>
    </location>
</feature>